<organism evidence="1 2">
    <name type="scientific">Byssothecium circinans</name>
    <dbReference type="NCBI Taxonomy" id="147558"/>
    <lineage>
        <taxon>Eukaryota</taxon>
        <taxon>Fungi</taxon>
        <taxon>Dikarya</taxon>
        <taxon>Ascomycota</taxon>
        <taxon>Pezizomycotina</taxon>
        <taxon>Dothideomycetes</taxon>
        <taxon>Pleosporomycetidae</taxon>
        <taxon>Pleosporales</taxon>
        <taxon>Massarineae</taxon>
        <taxon>Massarinaceae</taxon>
        <taxon>Byssothecium</taxon>
    </lineage>
</organism>
<dbReference type="Proteomes" id="UP000800035">
    <property type="component" value="Unassembled WGS sequence"/>
</dbReference>
<dbReference type="SUPFAM" id="SSF81383">
    <property type="entry name" value="F-box domain"/>
    <property type="match status" value="1"/>
</dbReference>
<evidence type="ECO:0008006" key="3">
    <source>
        <dbReference type="Google" id="ProtNLM"/>
    </source>
</evidence>
<evidence type="ECO:0000313" key="1">
    <source>
        <dbReference type="EMBL" id="KAF1961514.1"/>
    </source>
</evidence>
<sequence>MPSMSALSVELVEQIISYLDQPALYALCRVTKSTYNITEPFLYRHVDLLIPPGKRIPRIDKFLLKILNRPQLAKYVKTLRVGLSPEEEVSDGQRFLQRDNGAEPLGYEMAMELIHDQPLVGNGDDLREALYARDYGAYAAMLLLTLPSLHRLEISDHENESLRPFHRILENVHYQIVKESSPPLPPSQVVDRIGAIEEMVLNCNSKSGYHHESGADEVKVHQAWKFPGVQKLEFMIPHKAYRRMWMQDRILLPPLIPPSNIGSTCITNLVIRHSSRITECLRDMFAGTHQLRSLTCEIWHDASPSKKGGDTPSFSLNEWSAALGLVQGTLERLVISVELCDSEQLYFKQPKVTQQISGSLDLRTFDKLTTLECPMPFISGDYTFLIIMPIEPCLPPGLQHVTIRTDISSAQFPYPFDTSILPSGLTYGDAQEEAQCLMSARMDVSYLASASLSVVDQLDNLKSISVWQPPDPSLNWFDSQLDDLATTCKNRGITAKALYPLAMRWKSAAHWNLVNEVSLFDPQYPESKNFPRLYRGEREGIPLGLATQYHLSEFKKRHVKRSQR</sequence>
<reference evidence="1" key="1">
    <citation type="journal article" date="2020" name="Stud. Mycol.">
        <title>101 Dothideomycetes genomes: a test case for predicting lifestyles and emergence of pathogens.</title>
        <authorList>
            <person name="Haridas S."/>
            <person name="Albert R."/>
            <person name="Binder M."/>
            <person name="Bloem J."/>
            <person name="Labutti K."/>
            <person name="Salamov A."/>
            <person name="Andreopoulos B."/>
            <person name="Baker S."/>
            <person name="Barry K."/>
            <person name="Bills G."/>
            <person name="Bluhm B."/>
            <person name="Cannon C."/>
            <person name="Castanera R."/>
            <person name="Culley D."/>
            <person name="Daum C."/>
            <person name="Ezra D."/>
            <person name="Gonzalez J."/>
            <person name="Henrissat B."/>
            <person name="Kuo A."/>
            <person name="Liang C."/>
            <person name="Lipzen A."/>
            <person name="Lutzoni F."/>
            <person name="Magnuson J."/>
            <person name="Mondo S."/>
            <person name="Nolan M."/>
            <person name="Ohm R."/>
            <person name="Pangilinan J."/>
            <person name="Park H.-J."/>
            <person name="Ramirez L."/>
            <person name="Alfaro M."/>
            <person name="Sun H."/>
            <person name="Tritt A."/>
            <person name="Yoshinaga Y."/>
            <person name="Zwiers L.-H."/>
            <person name="Turgeon B."/>
            <person name="Goodwin S."/>
            <person name="Spatafora J."/>
            <person name="Crous P."/>
            <person name="Grigoriev I."/>
        </authorList>
    </citation>
    <scope>NUCLEOTIDE SEQUENCE</scope>
    <source>
        <strain evidence="1">CBS 675.92</strain>
    </source>
</reference>
<dbReference type="OrthoDB" id="4191831at2759"/>
<protein>
    <recommendedName>
        <fullName evidence="3">F-box domain-containing protein</fullName>
    </recommendedName>
</protein>
<dbReference type="EMBL" id="ML976981">
    <property type="protein sequence ID" value="KAF1961514.1"/>
    <property type="molecule type" value="Genomic_DNA"/>
</dbReference>
<keyword evidence="2" id="KW-1185">Reference proteome</keyword>
<proteinExistence type="predicted"/>
<evidence type="ECO:0000313" key="2">
    <source>
        <dbReference type="Proteomes" id="UP000800035"/>
    </source>
</evidence>
<dbReference type="InterPro" id="IPR036047">
    <property type="entry name" value="F-box-like_dom_sf"/>
</dbReference>
<accession>A0A6A5U9Y3</accession>
<name>A0A6A5U9Y3_9PLEO</name>
<dbReference type="AlphaFoldDB" id="A0A6A5U9Y3"/>
<gene>
    <name evidence="1" type="ORF">CC80DRAFT_488773</name>
</gene>